<gene>
    <name evidence="2" type="ORF">QVD17_25743</name>
</gene>
<dbReference type="AlphaFoldDB" id="A0AAD8NQ72"/>
<accession>A0AAD8NQ72</accession>
<protein>
    <submittedName>
        <fullName evidence="2">Uncharacterized protein</fullName>
    </submittedName>
</protein>
<evidence type="ECO:0000313" key="3">
    <source>
        <dbReference type="Proteomes" id="UP001229421"/>
    </source>
</evidence>
<name>A0AAD8NQ72_TARER</name>
<evidence type="ECO:0000313" key="2">
    <source>
        <dbReference type="EMBL" id="KAK1416628.1"/>
    </source>
</evidence>
<keyword evidence="3" id="KW-1185">Reference proteome</keyword>
<organism evidence="2 3">
    <name type="scientific">Tagetes erecta</name>
    <name type="common">African marigold</name>
    <dbReference type="NCBI Taxonomy" id="13708"/>
    <lineage>
        <taxon>Eukaryota</taxon>
        <taxon>Viridiplantae</taxon>
        <taxon>Streptophyta</taxon>
        <taxon>Embryophyta</taxon>
        <taxon>Tracheophyta</taxon>
        <taxon>Spermatophyta</taxon>
        <taxon>Magnoliopsida</taxon>
        <taxon>eudicotyledons</taxon>
        <taxon>Gunneridae</taxon>
        <taxon>Pentapetalae</taxon>
        <taxon>asterids</taxon>
        <taxon>campanulids</taxon>
        <taxon>Asterales</taxon>
        <taxon>Asteraceae</taxon>
        <taxon>Asteroideae</taxon>
        <taxon>Heliantheae alliance</taxon>
        <taxon>Tageteae</taxon>
        <taxon>Tagetes</taxon>
    </lineage>
</organism>
<feature type="region of interest" description="Disordered" evidence="1">
    <location>
        <begin position="62"/>
        <end position="86"/>
    </location>
</feature>
<sequence>MFWRRKRRIILTRRVMKKIRRRINASYPKCVRDVLDYWDAHEALHIQSTALVNNYSPNGIKRRAAKKPNMDKKRINNSSPSTANSQANLQFRRSVTSLHYKGCGIRRDGLVVQEWVMALKFL</sequence>
<comment type="caution">
    <text evidence="2">The sequence shown here is derived from an EMBL/GenBank/DDBJ whole genome shotgun (WGS) entry which is preliminary data.</text>
</comment>
<proteinExistence type="predicted"/>
<dbReference type="Proteomes" id="UP001229421">
    <property type="component" value="Unassembled WGS sequence"/>
</dbReference>
<dbReference type="EMBL" id="JAUHHV010000007">
    <property type="protein sequence ID" value="KAK1416628.1"/>
    <property type="molecule type" value="Genomic_DNA"/>
</dbReference>
<evidence type="ECO:0000256" key="1">
    <source>
        <dbReference type="SAM" id="MobiDB-lite"/>
    </source>
</evidence>
<feature type="compositionally biased region" description="Polar residues" evidence="1">
    <location>
        <begin position="76"/>
        <end position="86"/>
    </location>
</feature>
<reference evidence="2" key="1">
    <citation type="journal article" date="2023" name="bioRxiv">
        <title>Improved chromosome-level genome assembly for marigold (Tagetes erecta).</title>
        <authorList>
            <person name="Jiang F."/>
            <person name="Yuan L."/>
            <person name="Wang S."/>
            <person name="Wang H."/>
            <person name="Xu D."/>
            <person name="Wang A."/>
            <person name="Fan W."/>
        </authorList>
    </citation>
    <scope>NUCLEOTIDE SEQUENCE</scope>
    <source>
        <strain evidence="2">WSJ</strain>
        <tissue evidence="2">Leaf</tissue>
    </source>
</reference>